<accession>A0A0F9KIW5</accession>
<sequence>MFQKFKQWKIQRYMKKQAKLRKNAEAKKKIAIYKHLQELYGFVKHLNTNILPNRRAKKSFWIRINKEEGLLEKTMELLIEKYKSTKLCKCKLPKVKVVCNGCGKEVKTSKEEKTKKEEKK</sequence>
<reference evidence="1" key="1">
    <citation type="journal article" date="2015" name="Nature">
        <title>Complex archaea that bridge the gap between prokaryotes and eukaryotes.</title>
        <authorList>
            <person name="Spang A."/>
            <person name="Saw J.H."/>
            <person name="Jorgensen S.L."/>
            <person name="Zaremba-Niedzwiedzka K."/>
            <person name="Martijn J."/>
            <person name="Lind A.E."/>
            <person name="van Eijk R."/>
            <person name="Schleper C."/>
            <person name="Guy L."/>
            <person name="Ettema T.J."/>
        </authorList>
    </citation>
    <scope>NUCLEOTIDE SEQUENCE</scope>
</reference>
<proteinExistence type="predicted"/>
<comment type="caution">
    <text evidence="1">The sequence shown here is derived from an EMBL/GenBank/DDBJ whole genome shotgun (WGS) entry which is preliminary data.</text>
</comment>
<gene>
    <name evidence="1" type="ORF">LCGC14_1323190</name>
</gene>
<evidence type="ECO:0000313" key="1">
    <source>
        <dbReference type="EMBL" id="KKM82079.1"/>
    </source>
</evidence>
<dbReference type="EMBL" id="LAZR01007919">
    <property type="protein sequence ID" value="KKM82079.1"/>
    <property type="molecule type" value="Genomic_DNA"/>
</dbReference>
<protein>
    <submittedName>
        <fullName evidence="1">Uncharacterized protein</fullName>
    </submittedName>
</protein>
<name>A0A0F9KIW5_9ZZZZ</name>
<dbReference type="AlphaFoldDB" id="A0A0F9KIW5"/>
<organism evidence="1">
    <name type="scientific">marine sediment metagenome</name>
    <dbReference type="NCBI Taxonomy" id="412755"/>
    <lineage>
        <taxon>unclassified sequences</taxon>
        <taxon>metagenomes</taxon>
        <taxon>ecological metagenomes</taxon>
    </lineage>
</organism>